<accession>T0I4Y0</accession>
<protein>
    <submittedName>
        <fullName evidence="1">Uncharacterized protein</fullName>
    </submittedName>
</protein>
<name>T0I4Y0_9SPHN</name>
<comment type="caution">
    <text evidence="1">The sequence shown here is derived from an EMBL/GenBank/DDBJ whole genome shotgun (WGS) entry which is preliminary data.</text>
</comment>
<keyword evidence="2" id="KW-1185">Reference proteome</keyword>
<dbReference type="AlphaFoldDB" id="T0I4Y0"/>
<evidence type="ECO:0000313" key="1">
    <source>
        <dbReference type="EMBL" id="EQB19433.1"/>
    </source>
</evidence>
<dbReference type="Proteomes" id="UP000015527">
    <property type="component" value="Unassembled WGS sequence"/>
</dbReference>
<gene>
    <name evidence="1" type="ORF">L284_01845</name>
</gene>
<sequence length="106" mass="11781">MTPDIVGMRITRSIQSVENDMDELLAKASELMVEIARGRLAIVDQAHSTQRPMARVAAMQRSLIEARSELVRAHSDLSKLAETMDIPIRCPENAEDEHEVLSEIAA</sequence>
<dbReference type="EMBL" id="ATHL01000015">
    <property type="protein sequence ID" value="EQB19433.1"/>
    <property type="molecule type" value="Genomic_DNA"/>
</dbReference>
<dbReference type="RefSeq" id="WP_021232349.1">
    <property type="nucleotide sequence ID" value="NZ_ATHL01000015.1"/>
</dbReference>
<proteinExistence type="predicted"/>
<evidence type="ECO:0000313" key="2">
    <source>
        <dbReference type="Proteomes" id="UP000015527"/>
    </source>
</evidence>
<reference evidence="1 2" key="1">
    <citation type="journal article" date="2013" name="Genome Announc.">
        <title>Genome Sequence of Novosphingobium lindaniclasticum LE124T, Isolated from a Hexachlorocyclohexane Dumpsite.</title>
        <authorList>
            <person name="Saxena A."/>
            <person name="Nayyar N."/>
            <person name="Sangwan N."/>
            <person name="Kumari R."/>
            <person name="Khurana J.P."/>
            <person name="Lal R."/>
        </authorList>
    </citation>
    <scope>NUCLEOTIDE SEQUENCE [LARGE SCALE GENOMIC DNA]</scope>
    <source>
        <strain evidence="1 2">LE124</strain>
    </source>
</reference>
<dbReference type="PATRIC" id="fig|1096930.3.peg.359"/>
<organism evidence="1 2">
    <name type="scientific">Novosphingobium lindaniclasticum LE124</name>
    <dbReference type="NCBI Taxonomy" id="1096930"/>
    <lineage>
        <taxon>Bacteria</taxon>
        <taxon>Pseudomonadati</taxon>
        <taxon>Pseudomonadota</taxon>
        <taxon>Alphaproteobacteria</taxon>
        <taxon>Sphingomonadales</taxon>
        <taxon>Sphingomonadaceae</taxon>
        <taxon>Novosphingobium</taxon>
    </lineage>
</organism>